<name>A0A8K1I8D0_9PEZI</name>
<geneLocation type="mitochondrion" evidence="1"/>
<keyword evidence="1" id="KW-0496">Mitochondrion</keyword>
<accession>A0A8K1I8D0</accession>
<dbReference type="AlphaFoldDB" id="A0A8K1I8D0"/>
<organism evidence="1">
    <name type="scientific">Morchella brunnea</name>
    <dbReference type="NCBI Taxonomy" id="1174671"/>
    <lineage>
        <taxon>Eukaryota</taxon>
        <taxon>Fungi</taxon>
        <taxon>Dikarya</taxon>
        <taxon>Ascomycota</taxon>
        <taxon>Pezizomycotina</taxon>
        <taxon>Pezizomycetes</taxon>
        <taxon>Pezizales</taxon>
        <taxon>Morchellaceae</taxon>
        <taxon>Morchella</taxon>
    </lineage>
</organism>
<protein>
    <submittedName>
        <fullName evidence="1">Uncharacterized protein</fullName>
    </submittedName>
</protein>
<dbReference type="RefSeq" id="YP_010218795.1">
    <property type="nucleotide sequence ID" value="NC_058917.1"/>
</dbReference>
<gene>
    <name evidence="1" type="primary">orf109E</name>
</gene>
<reference evidence="1" key="1">
    <citation type="submission" date="2021-01" db="EMBL/GenBank/DDBJ databases">
        <authorList>
            <person name="Sun H.-H."/>
            <person name="Zhang S."/>
            <person name="Zhang Y.-J."/>
        </authorList>
    </citation>
    <scope>NUCLEOTIDE SEQUENCE</scope>
    <source>
        <strain evidence="1">CMM1</strain>
    </source>
</reference>
<evidence type="ECO:0000313" key="1">
    <source>
        <dbReference type="EMBL" id="UBU98602.1"/>
    </source>
</evidence>
<dbReference type="GeneID" id="68665262"/>
<sequence>MIKLDIILIILGGLIRPRQPPGRLRPLLPPSIQLLGSWKEGGGVKLAGGGVIERENHYFKLLKPDYNISQEASEAPSGGFASLLRRMLLDVRPKTFWGNQENIKCFWCG</sequence>
<proteinExistence type="predicted"/>
<dbReference type="EMBL" id="MW538937">
    <property type="protein sequence ID" value="UBU98602.1"/>
    <property type="molecule type" value="Genomic_DNA"/>
</dbReference>